<feature type="domain" description="PB1-like" evidence="2">
    <location>
        <begin position="1"/>
        <end position="95"/>
    </location>
</feature>
<evidence type="ECO:0000259" key="2">
    <source>
        <dbReference type="Pfam" id="PF26130"/>
    </source>
</evidence>
<evidence type="ECO:0000256" key="1">
    <source>
        <dbReference type="SAM" id="MobiDB-lite"/>
    </source>
</evidence>
<dbReference type="EnsemblPlants" id="PGSC0003DMT400091593">
    <property type="protein sequence ID" value="PGSC0003DMT400091593"/>
    <property type="gene ID" value="PGSC0003DMG400041164"/>
</dbReference>
<feature type="region of interest" description="Disordered" evidence="1">
    <location>
        <begin position="125"/>
        <end position="146"/>
    </location>
</feature>
<feature type="region of interest" description="Disordered" evidence="1">
    <location>
        <begin position="276"/>
        <end position="301"/>
    </location>
</feature>
<organism evidence="3 4">
    <name type="scientific">Solanum tuberosum</name>
    <name type="common">Potato</name>
    <dbReference type="NCBI Taxonomy" id="4113"/>
    <lineage>
        <taxon>Eukaryota</taxon>
        <taxon>Viridiplantae</taxon>
        <taxon>Streptophyta</taxon>
        <taxon>Embryophyta</taxon>
        <taxon>Tracheophyta</taxon>
        <taxon>Spermatophyta</taxon>
        <taxon>Magnoliopsida</taxon>
        <taxon>eudicotyledons</taxon>
        <taxon>Gunneridae</taxon>
        <taxon>Pentapetalae</taxon>
        <taxon>asterids</taxon>
        <taxon>lamiids</taxon>
        <taxon>Solanales</taxon>
        <taxon>Solanaceae</taxon>
        <taxon>Solanoideae</taxon>
        <taxon>Solaneae</taxon>
        <taxon>Solanum</taxon>
    </lineage>
</organism>
<dbReference type="OMA" id="HACEPAY"/>
<protein>
    <submittedName>
        <fullName evidence="3">Transposon MuDR mudrA</fullName>
    </submittedName>
</protein>
<reference evidence="4" key="1">
    <citation type="journal article" date="2011" name="Nature">
        <title>Genome sequence and analysis of the tuber crop potato.</title>
        <authorList>
            <consortium name="The Potato Genome Sequencing Consortium"/>
        </authorList>
    </citation>
    <scope>NUCLEOTIDE SEQUENCE [LARGE SCALE GENOMIC DNA]</scope>
    <source>
        <strain evidence="4">cv. DM1-3 516 R44</strain>
    </source>
</reference>
<dbReference type="InterPro" id="IPR058594">
    <property type="entry name" value="PB1-like_dom_pln"/>
</dbReference>
<sequence length="301" mass="34254">MVEHVDLIFNYGGQWFRKPQLVYHKKLIHVWRGYEVDLLSYIDVCREFKEKLAFSEVRQLLFTAPSGGFYVIEGDEGIRTLQNLLSDNFKVVNFFAVDNYEEELGLVPNIIHYHKCDNVIEVGTDCDSSEEEENGETVSSEYDSEELESYKKQKELDINENSMINTKTSSKMKNSQESHNVPLTESENTQESVCFFISVPGSSQISSQTCIVAGYDSDPTLYPKVVSESNLRLHERLKKINTGTRKITFQGDHDGISIPTNLPYSPKKVTWKGKEAMTSNQLQATRERKIGKLKPIGGKGM</sequence>
<dbReference type="Pfam" id="PF26130">
    <property type="entry name" value="PB1-like"/>
    <property type="match status" value="1"/>
</dbReference>
<name>M1DMZ3_SOLTU</name>
<reference evidence="3" key="2">
    <citation type="submission" date="2015-06" db="UniProtKB">
        <authorList>
            <consortium name="EnsemblPlants"/>
        </authorList>
    </citation>
    <scope>IDENTIFICATION</scope>
    <source>
        <strain evidence="3">DM1-3 516 R44</strain>
    </source>
</reference>
<accession>M1DMZ3</accession>
<dbReference type="InParanoid" id="M1DMZ3"/>
<dbReference type="STRING" id="4113.M1DMZ3"/>
<evidence type="ECO:0000313" key="3">
    <source>
        <dbReference type="EnsemblPlants" id="PGSC0003DMT400091593"/>
    </source>
</evidence>
<proteinExistence type="predicted"/>
<dbReference type="Proteomes" id="UP000011115">
    <property type="component" value="Unassembled WGS sequence"/>
</dbReference>
<evidence type="ECO:0000313" key="4">
    <source>
        <dbReference type="Proteomes" id="UP000011115"/>
    </source>
</evidence>
<dbReference type="AlphaFoldDB" id="M1DMZ3"/>
<dbReference type="Gramene" id="PGSC0003DMT400091593">
    <property type="protein sequence ID" value="PGSC0003DMT400091593"/>
    <property type="gene ID" value="PGSC0003DMG400041164"/>
</dbReference>
<dbReference type="HOGENOM" id="CLU_895466_0_0_1"/>
<keyword evidence="4" id="KW-1185">Reference proteome</keyword>
<dbReference type="PaxDb" id="4113-PGSC0003DMT400091593"/>